<feature type="domain" description="RNase H type-1" evidence="2">
    <location>
        <begin position="250"/>
        <end position="408"/>
    </location>
</feature>
<protein>
    <recommendedName>
        <fullName evidence="2">RNase H type-1 domain-containing protein</fullName>
    </recommendedName>
</protein>
<dbReference type="Gene3D" id="3.30.420.10">
    <property type="entry name" value="Ribonuclease H-like superfamily/Ribonuclease H"/>
    <property type="match status" value="1"/>
</dbReference>
<feature type="compositionally biased region" description="Low complexity" evidence="1">
    <location>
        <begin position="132"/>
        <end position="146"/>
    </location>
</feature>
<evidence type="ECO:0000256" key="1">
    <source>
        <dbReference type="SAM" id="MobiDB-lite"/>
    </source>
</evidence>
<dbReference type="Proteomes" id="UP000887575">
    <property type="component" value="Unassembled WGS sequence"/>
</dbReference>
<feature type="region of interest" description="Disordered" evidence="1">
    <location>
        <begin position="132"/>
        <end position="193"/>
    </location>
</feature>
<dbReference type="SUPFAM" id="SSF53098">
    <property type="entry name" value="Ribonuclease H-like"/>
    <property type="match status" value="1"/>
</dbReference>
<reference evidence="4" key="1">
    <citation type="submission" date="2024-02" db="UniProtKB">
        <authorList>
            <consortium name="WormBaseParasite"/>
        </authorList>
    </citation>
    <scope>IDENTIFICATION</scope>
</reference>
<dbReference type="InterPro" id="IPR036397">
    <property type="entry name" value="RNaseH_sf"/>
</dbReference>
<accession>A0AAF3FIS9</accession>
<dbReference type="InterPro" id="IPR002156">
    <property type="entry name" value="RNaseH_domain"/>
</dbReference>
<feature type="compositionally biased region" description="Basic and acidic residues" evidence="1">
    <location>
        <begin position="170"/>
        <end position="193"/>
    </location>
</feature>
<organism evidence="3 4">
    <name type="scientific">Mesorhabditis belari</name>
    <dbReference type="NCBI Taxonomy" id="2138241"/>
    <lineage>
        <taxon>Eukaryota</taxon>
        <taxon>Metazoa</taxon>
        <taxon>Ecdysozoa</taxon>
        <taxon>Nematoda</taxon>
        <taxon>Chromadorea</taxon>
        <taxon>Rhabditida</taxon>
        <taxon>Rhabditina</taxon>
        <taxon>Rhabditomorpha</taxon>
        <taxon>Rhabditoidea</taxon>
        <taxon>Rhabditidae</taxon>
        <taxon>Mesorhabditinae</taxon>
        <taxon>Mesorhabditis</taxon>
    </lineage>
</organism>
<evidence type="ECO:0000313" key="4">
    <source>
        <dbReference type="WBParaSite" id="MBELARI_LOCUS7018"/>
    </source>
</evidence>
<dbReference type="GO" id="GO:0004523">
    <property type="term" value="F:RNA-DNA hybrid ribonuclease activity"/>
    <property type="evidence" value="ECO:0007669"/>
    <property type="project" value="InterPro"/>
</dbReference>
<name>A0AAF3FIS9_9BILA</name>
<dbReference type="AlphaFoldDB" id="A0AAF3FIS9"/>
<keyword evidence="3" id="KW-1185">Reference proteome</keyword>
<proteinExistence type="predicted"/>
<sequence length="477" mass="53422">MKGFINQIASQMMTILYPALKGKNTVISARGLYLKSHSTMEAPGNSDYACKMNDPTAELMGCVQHKLRIGRNDVIGRVEVPLDKATAIRGVTRRYLLRKKASEKKYPGEGKLRHQNDPDNLRIASGISDVSATSTSSKVSKGGTISRLFGKKKQKQSTMEPKLIQTEPLLENRSKEDEEREPAGKSAKDKPEFLSSKQEIDKWLKLEMDVWSHYQKNTKYTKVAYGFPENWTQTSQLSSSKGVLLNQSFESNTIYLYSDGAFCEEVGPRGEFKAALGNFFGKCHPLNFGFPIDFEVANAFATETLAANMGLHRLRIWKGYKGQKVVVRTDCLDLIKAVGNLSRGEHEKMPLRNGDRVYELSSADKENLLNLQNVAHLFPQGVVFEWIKGHETDPGNQQADEIAGRARKKEWPKRKANPYKPAVAGPMNTEVNLNNAKATILADVLPASKFKIEYEKDTAMSKLVQKSSDWNSLLPEL</sequence>
<dbReference type="WBParaSite" id="MBELARI_LOCUS7018">
    <property type="protein sequence ID" value="MBELARI_LOCUS7018"/>
    <property type="gene ID" value="MBELARI_LOCUS7018"/>
</dbReference>
<dbReference type="Pfam" id="PF00075">
    <property type="entry name" value="RNase_H"/>
    <property type="match status" value="1"/>
</dbReference>
<dbReference type="PROSITE" id="PS50879">
    <property type="entry name" value="RNASE_H_1"/>
    <property type="match status" value="1"/>
</dbReference>
<evidence type="ECO:0000313" key="3">
    <source>
        <dbReference type="Proteomes" id="UP000887575"/>
    </source>
</evidence>
<evidence type="ECO:0000259" key="2">
    <source>
        <dbReference type="PROSITE" id="PS50879"/>
    </source>
</evidence>
<dbReference type="GO" id="GO:0003676">
    <property type="term" value="F:nucleic acid binding"/>
    <property type="evidence" value="ECO:0007669"/>
    <property type="project" value="InterPro"/>
</dbReference>
<dbReference type="InterPro" id="IPR012337">
    <property type="entry name" value="RNaseH-like_sf"/>
</dbReference>